<name>A0AAV2CA98_9ROSI</name>
<dbReference type="InterPro" id="IPR006527">
    <property type="entry name" value="F-box-assoc_dom_typ1"/>
</dbReference>
<dbReference type="PROSITE" id="PS50181">
    <property type="entry name" value="FBOX"/>
    <property type="match status" value="1"/>
</dbReference>
<dbReference type="Gene3D" id="1.20.1280.50">
    <property type="match status" value="1"/>
</dbReference>
<accession>A0AAV2CA98</accession>
<dbReference type="NCBIfam" id="TIGR01640">
    <property type="entry name" value="F_box_assoc_1"/>
    <property type="match status" value="1"/>
</dbReference>
<organism evidence="2 3">
    <name type="scientific">Linum trigynum</name>
    <dbReference type="NCBI Taxonomy" id="586398"/>
    <lineage>
        <taxon>Eukaryota</taxon>
        <taxon>Viridiplantae</taxon>
        <taxon>Streptophyta</taxon>
        <taxon>Embryophyta</taxon>
        <taxon>Tracheophyta</taxon>
        <taxon>Spermatophyta</taxon>
        <taxon>Magnoliopsida</taxon>
        <taxon>eudicotyledons</taxon>
        <taxon>Gunneridae</taxon>
        <taxon>Pentapetalae</taxon>
        <taxon>rosids</taxon>
        <taxon>fabids</taxon>
        <taxon>Malpighiales</taxon>
        <taxon>Linaceae</taxon>
        <taxon>Linum</taxon>
    </lineage>
</organism>
<dbReference type="SUPFAM" id="SSF81383">
    <property type="entry name" value="F-box domain"/>
    <property type="match status" value="1"/>
</dbReference>
<evidence type="ECO:0000313" key="2">
    <source>
        <dbReference type="EMBL" id="CAL1352808.1"/>
    </source>
</evidence>
<dbReference type="InterPro" id="IPR001810">
    <property type="entry name" value="F-box_dom"/>
</dbReference>
<protein>
    <recommendedName>
        <fullName evidence="1">F-box domain-containing protein</fullName>
    </recommendedName>
</protein>
<dbReference type="Pfam" id="PF07734">
    <property type="entry name" value="FBA_1"/>
    <property type="match status" value="1"/>
</dbReference>
<dbReference type="SMART" id="SM00256">
    <property type="entry name" value="FBOX"/>
    <property type="match status" value="1"/>
</dbReference>
<evidence type="ECO:0000313" key="3">
    <source>
        <dbReference type="Proteomes" id="UP001497516"/>
    </source>
</evidence>
<proteinExistence type="predicted"/>
<dbReference type="PANTHER" id="PTHR31672">
    <property type="entry name" value="BNACNNG10540D PROTEIN"/>
    <property type="match status" value="1"/>
</dbReference>
<dbReference type="Pfam" id="PF12937">
    <property type="entry name" value="F-box-like"/>
    <property type="match status" value="1"/>
</dbReference>
<dbReference type="PANTHER" id="PTHR31672:SF10">
    <property type="entry name" value="F-BOX DOMAIN-CONTAINING PROTEIN"/>
    <property type="match status" value="1"/>
</dbReference>
<dbReference type="Proteomes" id="UP001497516">
    <property type="component" value="Chromosome 1"/>
</dbReference>
<reference evidence="2 3" key="1">
    <citation type="submission" date="2024-04" db="EMBL/GenBank/DDBJ databases">
        <authorList>
            <person name="Fracassetti M."/>
        </authorList>
    </citation>
    <scope>NUCLEOTIDE SEQUENCE [LARGE SCALE GENOMIC DNA]</scope>
</reference>
<feature type="domain" description="F-box" evidence="1">
    <location>
        <begin position="1"/>
        <end position="51"/>
    </location>
</feature>
<dbReference type="AlphaFoldDB" id="A0AAV2CA98"/>
<evidence type="ECO:0000259" key="1">
    <source>
        <dbReference type="PROSITE" id="PS50181"/>
    </source>
</evidence>
<sequence>MEAAYLPPEILLDIFHRLPAKSILACVCVSKYWLSLIKTPDFVSAHHFNQQSAISSSSKPHPLFLLRLCVGSALVNRYSIHRDDRRFTHYAEIKPPSAINNQSFSIVGSCQGLVCLMHDLYASNYTIILWNPSIGKTFALPEPGVTFETHGGFEALLGFGFDSSTNDYKVVRVVRLLEYEEIAIEVEVFSLNAGSWKTITSTAPQYNIVERGSQAFVNGSVHWVATRPGNDGGGDKNLILGLDLKGEERFRELELPESLKLERAMFLTVCGYKESTIAVFKRPYFTEAESEIWVMEEYGAAESWVRLLTLGMYGGRLPRALGFRGNGDMLFELAGGEIVSGDPESFEIKELGLWGEAGYSVVGSFMETLVLLDRSSGWTEIPTEPEFTFAQPNPRK</sequence>
<dbReference type="InterPro" id="IPR036047">
    <property type="entry name" value="F-box-like_dom_sf"/>
</dbReference>
<gene>
    <name evidence="2" type="ORF">LTRI10_LOCUS749</name>
</gene>
<keyword evidence="3" id="KW-1185">Reference proteome</keyword>
<dbReference type="EMBL" id="OZ034813">
    <property type="protein sequence ID" value="CAL1352808.1"/>
    <property type="molecule type" value="Genomic_DNA"/>
</dbReference>
<dbReference type="InterPro" id="IPR050796">
    <property type="entry name" value="SCF_F-box_component"/>
</dbReference>
<dbReference type="InterPro" id="IPR017451">
    <property type="entry name" value="F-box-assoc_interact_dom"/>
</dbReference>